<dbReference type="Gene3D" id="1.10.10.10">
    <property type="entry name" value="Winged helix-like DNA-binding domain superfamily/Winged helix DNA-binding domain"/>
    <property type="match status" value="1"/>
</dbReference>
<dbReference type="GO" id="GO:0003677">
    <property type="term" value="F:DNA binding"/>
    <property type="evidence" value="ECO:0007669"/>
    <property type="project" value="UniProtKB-KW"/>
</dbReference>
<keyword evidence="3" id="KW-0238">DNA-binding</keyword>
<keyword evidence="2" id="KW-0805">Transcription regulation</keyword>
<name>A0A1N7KAH7_9FLAO</name>
<dbReference type="InterPro" id="IPR005650">
    <property type="entry name" value="BlaI_family"/>
</dbReference>
<evidence type="ECO:0000256" key="2">
    <source>
        <dbReference type="ARBA" id="ARBA00023015"/>
    </source>
</evidence>
<sequence length="163" mass="19219">MKINHLTPSEEILMSILWKLDCAYMKDVIAHYPEPKPHQNTISTFIKILVEKEFLTTEKEGRIFKYTVAIPFTDYKNFLLSNFIERYFENSGIELLKSLRKENWVHPLDIKEVFATETVLHSHLESDEKNSEISDFVAEITADKKLKTKKNKKKKNKKTKNDK</sequence>
<dbReference type="InterPro" id="IPR036390">
    <property type="entry name" value="WH_DNA-bd_sf"/>
</dbReference>
<keyword evidence="4" id="KW-0804">Transcription</keyword>
<dbReference type="Proteomes" id="UP000185839">
    <property type="component" value="Unassembled WGS sequence"/>
</dbReference>
<evidence type="ECO:0000256" key="4">
    <source>
        <dbReference type="ARBA" id="ARBA00023163"/>
    </source>
</evidence>
<reference evidence="6" key="1">
    <citation type="submission" date="2017-01" db="EMBL/GenBank/DDBJ databases">
        <authorList>
            <person name="Varghese N."/>
            <person name="Submissions S."/>
        </authorList>
    </citation>
    <scope>NUCLEOTIDE SEQUENCE [LARGE SCALE GENOMIC DNA]</scope>
    <source>
        <strain evidence="6">DSM 23145</strain>
    </source>
</reference>
<evidence type="ECO:0000256" key="1">
    <source>
        <dbReference type="ARBA" id="ARBA00011046"/>
    </source>
</evidence>
<dbReference type="AlphaFoldDB" id="A0A1N7KAH7"/>
<accession>A0A1N7KAH7</accession>
<organism evidence="5 6">
    <name type="scientific">Kaistella chaponensis</name>
    <dbReference type="NCBI Taxonomy" id="713588"/>
    <lineage>
        <taxon>Bacteria</taxon>
        <taxon>Pseudomonadati</taxon>
        <taxon>Bacteroidota</taxon>
        <taxon>Flavobacteriia</taxon>
        <taxon>Flavobacteriales</taxon>
        <taxon>Weeksellaceae</taxon>
        <taxon>Chryseobacterium group</taxon>
        <taxon>Kaistella</taxon>
    </lineage>
</organism>
<comment type="similarity">
    <text evidence="1">Belongs to the BlaI transcriptional regulatory family.</text>
</comment>
<dbReference type="EMBL" id="FTOI01000003">
    <property type="protein sequence ID" value="SIS58424.1"/>
    <property type="molecule type" value="Genomic_DNA"/>
</dbReference>
<dbReference type="Pfam" id="PF03965">
    <property type="entry name" value="Penicillinase_R"/>
    <property type="match status" value="1"/>
</dbReference>
<dbReference type="STRING" id="713588.SAMN05421789_10394"/>
<proteinExistence type="inferred from homology"/>
<keyword evidence="6" id="KW-1185">Reference proteome</keyword>
<dbReference type="InterPro" id="IPR036388">
    <property type="entry name" value="WH-like_DNA-bd_sf"/>
</dbReference>
<dbReference type="RefSeq" id="WP_076385651.1">
    <property type="nucleotide sequence ID" value="NZ_FTOI01000003.1"/>
</dbReference>
<dbReference type="GO" id="GO:0045892">
    <property type="term" value="P:negative regulation of DNA-templated transcription"/>
    <property type="evidence" value="ECO:0007669"/>
    <property type="project" value="InterPro"/>
</dbReference>
<protein>
    <submittedName>
        <fullName evidence="5">Predicted transcriptional regulator</fullName>
    </submittedName>
</protein>
<gene>
    <name evidence="5" type="ORF">SAMN05421789_10394</name>
</gene>
<evidence type="ECO:0000313" key="6">
    <source>
        <dbReference type="Proteomes" id="UP000185839"/>
    </source>
</evidence>
<dbReference type="SUPFAM" id="SSF46785">
    <property type="entry name" value="Winged helix' DNA-binding domain"/>
    <property type="match status" value="1"/>
</dbReference>
<dbReference type="OrthoDB" id="1098508at2"/>
<evidence type="ECO:0000256" key="3">
    <source>
        <dbReference type="ARBA" id="ARBA00023125"/>
    </source>
</evidence>
<evidence type="ECO:0000313" key="5">
    <source>
        <dbReference type="EMBL" id="SIS58424.1"/>
    </source>
</evidence>